<dbReference type="Pfam" id="PF00415">
    <property type="entry name" value="RCC1"/>
    <property type="match status" value="1"/>
</dbReference>
<evidence type="ECO:0000256" key="1">
    <source>
        <dbReference type="SAM" id="SignalP"/>
    </source>
</evidence>
<dbReference type="InterPro" id="IPR051553">
    <property type="entry name" value="Ran_GTPase-activating"/>
</dbReference>
<dbReference type="Proteomes" id="UP000231094">
    <property type="component" value="Unassembled WGS sequence"/>
</dbReference>
<dbReference type="PANTHER" id="PTHR45982">
    <property type="entry name" value="REGULATOR OF CHROMOSOME CONDENSATION"/>
    <property type="match status" value="1"/>
</dbReference>
<feature type="chain" id="PRO_5014841594" evidence="1">
    <location>
        <begin position="31"/>
        <end position="592"/>
    </location>
</feature>
<feature type="signal peptide" evidence="1">
    <location>
        <begin position="1"/>
        <end position="30"/>
    </location>
</feature>
<dbReference type="SUPFAM" id="SSF50985">
    <property type="entry name" value="RCC1/BLIP-II"/>
    <property type="match status" value="1"/>
</dbReference>
<dbReference type="EMBL" id="MEIV01000015">
    <property type="protein sequence ID" value="PIT64450.1"/>
    <property type="molecule type" value="Genomic_DNA"/>
</dbReference>
<dbReference type="PROSITE" id="PS00626">
    <property type="entry name" value="RCC1_2"/>
    <property type="match status" value="1"/>
</dbReference>
<dbReference type="Pfam" id="PF13540">
    <property type="entry name" value="RCC1_2"/>
    <property type="match status" value="2"/>
</dbReference>
<evidence type="ECO:0000313" key="2">
    <source>
        <dbReference type="EMBL" id="PIT64450.1"/>
    </source>
</evidence>
<gene>
    <name evidence="2" type="ORF">BHC47_09750</name>
</gene>
<name>A0A2N9Y6F5_9NEIS</name>
<dbReference type="RefSeq" id="WP_100115675.1">
    <property type="nucleotide sequence ID" value="NZ_MEIV01000015.1"/>
</dbReference>
<accession>A0A2N9Y6F5</accession>
<dbReference type="PANTHER" id="PTHR45982:SF1">
    <property type="entry name" value="REGULATOR OF CHROMOSOME CONDENSATION"/>
    <property type="match status" value="1"/>
</dbReference>
<dbReference type="PRINTS" id="PR00633">
    <property type="entry name" value="RCCNDNSATION"/>
</dbReference>
<comment type="caution">
    <text evidence="2">The sequence shown here is derived from an EMBL/GenBank/DDBJ whole genome shotgun (WGS) entry which is preliminary data.</text>
</comment>
<dbReference type="Gene3D" id="2.130.10.30">
    <property type="entry name" value="Regulator of chromosome condensation 1/beta-lactamase-inhibitor protein II"/>
    <property type="match status" value="2"/>
</dbReference>
<dbReference type="PROSITE" id="PS50012">
    <property type="entry name" value="RCC1_3"/>
    <property type="match status" value="4"/>
</dbReference>
<evidence type="ECO:0000313" key="3">
    <source>
        <dbReference type="Proteomes" id="UP000231094"/>
    </source>
</evidence>
<dbReference type="InterPro" id="IPR000408">
    <property type="entry name" value="Reg_chr_condens"/>
</dbReference>
<keyword evidence="1" id="KW-0732">Signal</keyword>
<organism evidence="2 3">
    <name type="scientific">Snodgrassella alvi</name>
    <dbReference type="NCBI Taxonomy" id="1196083"/>
    <lineage>
        <taxon>Bacteria</taxon>
        <taxon>Pseudomonadati</taxon>
        <taxon>Pseudomonadota</taxon>
        <taxon>Betaproteobacteria</taxon>
        <taxon>Neisseriales</taxon>
        <taxon>Neisseriaceae</taxon>
        <taxon>Snodgrassella</taxon>
    </lineage>
</organism>
<dbReference type="AlphaFoldDB" id="A0A2N9Y6F5"/>
<reference evidence="2 3" key="1">
    <citation type="journal article" date="2017" name="MBio">
        <title>Type VI secretion-mediated competition in the bee gut microbiome.</title>
        <authorList>
            <person name="Steele M.I."/>
            <person name="Kwong W.K."/>
            <person name="Powell J.E."/>
            <person name="Whiteley M."/>
            <person name="Moran N.A."/>
        </authorList>
    </citation>
    <scope>NUCLEOTIDE SEQUENCE [LARGE SCALE GENOMIC DNA]</scope>
    <source>
        <strain evidence="2 3">PEB0171</strain>
    </source>
</reference>
<protein>
    <submittedName>
        <fullName evidence="2">Uncharacterized protein</fullName>
    </submittedName>
</protein>
<dbReference type="InterPro" id="IPR009091">
    <property type="entry name" value="RCC1/BLIP-II"/>
</dbReference>
<proteinExistence type="predicted"/>
<sequence>MLKTDINLLTKFCRKLLFSSLILSSPLALAEDFTIERLSLFVSDGANVYENRPLNTAINTLPSNISVDFQTKTDANGDTVWQWNLKNKSKVNYNNLRITGLIDVDLDAPSNTFFNEYGSLLSLSAPSGYIAPDKWEISEPGYLKGDLITRASHGSLKNTSVYNDASTTDDPAMALSIDIGNLRAGQEIIAVATLAGNSTIGLTQQDSITSPKTFFNFYAKKGYFDRAYPDMVQGGLLTTGSAIKEGNVWVWGFRGSSQQGNGTKVVSSNKDPAKVNSLANIIGLTGGAYHLIALDNEGNVYGWGQSGYGETGCKPTQSIYVSTPCKVLKNAVQIGAGEYFSVALDADGKVWTWGHNLYGQLGNNGKKNSQIPIAVDLKGEKARLIGGAYEGAFAVTEEGHVWAWGDNEASGLGFQGSNYGVQKLIRTPTRVPNLDQYADRMTYIAGGNGWGEALLDDGTVIGWGLHAALGQGTTKTNISSPEPVVVMKNVAQLYARYVGSIALTEDGKIYTWGQTGGSAFPMIYGAFPTLRTPHANDPVVSVGGGKEHVFYQTESGAIYGVGYNDLHKIDQTKCCASSIDWPGKGVTVGNTR</sequence>